<dbReference type="EMBL" id="JYDP01000043">
    <property type="protein sequence ID" value="KRZ12085.1"/>
    <property type="molecule type" value="Genomic_DNA"/>
</dbReference>
<sequence>FLKVPLKTKGRLSSSNIIKVKPNATSYTAFRVHCIRSASDLFLPLTVMKIVLDNTNRKGQVILGNRWIRSILMHMSACKHWQEYTYHQEKQRLAKTGRAIFPAIMSLDRYHSILRVNHFDDREARQMGHLNDKF</sequence>
<accession>A0A0V1HR34</accession>
<protein>
    <recommendedName>
        <fullName evidence="3">PiggyBac transposable element-derived protein domain-containing protein</fullName>
    </recommendedName>
</protein>
<reference evidence="1 2" key="1">
    <citation type="submission" date="2015-01" db="EMBL/GenBank/DDBJ databases">
        <title>Evolution of Trichinella species and genotypes.</title>
        <authorList>
            <person name="Korhonen P.K."/>
            <person name="Edoardo P."/>
            <person name="Giuseppe L.R."/>
            <person name="Gasser R.B."/>
        </authorList>
    </citation>
    <scope>NUCLEOTIDE SEQUENCE [LARGE SCALE GENOMIC DNA]</scope>
    <source>
        <strain evidence="1">ISS1029</strain>
    </source>
</reference>
<proteinExistence type="predicted"/>
<evidence type="ECO:0000313" key="2">
    <source>
        <dbReference type="Proteomes" id="UP000055024"/>
    </source>
</evidence>
<gene>
    <name evidence="1" type="ORF">T11_16027</name>
</gene>
<comment type="caution">
    <text evidence="1">The sequence shown here is derived from an EMBL/GenBank/DDBJ whole genome shotgun (WGS) entry which is preliminary data.</text>
</comment>
<evidence type="ECO:0000313" key="1">
    <source>
        <dbReference type="EMBL" id="KRZ12085.1"/>
    </source>
</evidence>
<feature type="non-terminal residue" evidence="1">
    <location>
        <position position="1"/>
    </location>
</feature>
<dbReference type="AlphaFoldDB" id="A0A0V1HR34"/>
<evidence type="ECO:0008006" key="3">
    <source>
        <dbReference type="Google" id="ProtNLM"/>
    </source>
</evidence>
<keyword evidence="2" id="KW-1185">Reference proteome</keyword>
<organism evidence="1 2">
    <name type="scientific">Trichinella zimbabwensis</name>
    <dbReference type="NCBI Taxonomy" id="268475"/>
    <lineage>
        <taxon>Eukaryota</taxon>
        <taxon>Metazoa</taxon>
        <taxon>Ecdysozoa</taxon>
        <taxon>Nematoda</taxon>
        <taxon>Enoplea</taxon>
        <taxon>Dorylaimia</taxon>
        <taxon>Trichinellida</taxon>
        <taxon>Trichinellidae</taxon>
        <taxon>Trichinella</taxon>
    </lineage>
</organism>
<dbReference type="STRING" id="268475.A0A0V1HR34"/>
<dbReference type="OrthoDB" id="10030973at2759"/>
<feature type="non-terminal residue" evidence="1">
    <location>
        <position position="134"/>
    </location>
</feature>
<dbReference type="Proteomes" id="UP000055024">
    <property type="component" value="Unassembled WGS sequence"/>
</dbReference>
<name>A0A0V1HR34_9BILA</name>